<keyword evidence="1" id="KW-0805">Transcription regulation</keyword>
<evidence type="ECO:0000313" key="3">
    <source>
        <dbReference type="Proteomes" id="UP001589619"/>
    </source>
</evidence>
<dbReference type="Gene3D" id="3.20.20.70">
    <property type="entry name" value="Aldolase class I"/>
    <property type="match status" value="1"/>
</dbReference>
<dbReference type="PIRSF" id="PIRSF016897">
    <property type="entry name" value="GlpP"/>
    <property type="match status" value="1"/>
</dbReference>
<comment type="caution">
    <text evidence="2">The sequence shown here is derived from an EMBL/GenBank/DDBJ whole genome shotgun (WGS) entry which is preliminary data.</text>
</comment>
<dbReference type="PANTHER" id="PTHR35787">
    <property type="entry name" value="GLYCEROL UPTAKE OPERON ANTITERMINATOR REGULATORY PROTEIN"/>
    <property type="match status" value="1"/>
</dbReference>
<reference evidence="2 3" key="1">
    <citation type="submission" date="2024-09" db="EMBL/GenBank/DDBJ databases">
        <authorList>
            <person name="Sun Q."/>
            <person name="Mori K."/>
        </authorList>
    </citation>
    <scope>NUCLEOTIDE SEQUENCE [LARGE SCALE GENOMIC DNA]</scope>
    <source>
        <strain evidence="2 3">JCM 12520</strain>
    </source>
</reference>
<evidence type="ECO:0000256" key="1">
    <source>
        <dbReference type="PIRNR" id="PIRNR016897"/>
    </source>
</evidence>
<gene>
    <name evidence="2" type="ORF">ACFFNY_25635</name>
</gene>
<proteinExistence type="predicted"/>
<accession>A0ABV5W3L8</accession>
<dbReference type="InterPro" id="IPR006699">
    <property type="entry name" value="GlpP"/>
</dbReference>
<name>A0ABV5W3L8_9BACL</name>
<keyword evidence="1" id="KW-0319">Glycerol metabolism</keyword>
<comment type="function">
    <text evidence="1">Regulates expression of the glpD operon. In the presence of glycerol 3-phosphate (G3P) causes antitermination of transcription of glpD at the inverted repeat of the leader region to enhance its transcription. Binds and stabilizes glpD leader mRNA.</text>
</comment>
<evidence type="ECO:0000313" key="2">
    <source>
        <dbReference type="EMBL" id="MFB9754970.1"/>
    </source>
</evidence>
<dbReference type="EMBL" id="JBHMAG010000017">
    <property type="protein sequence ID" value="MFB9754970.1"/>
    <property type="molecule type" value="Genomic_DNA"/>
</dbReference>
<dbReference type="RefSeq" id="WP_344909087.1">
    <property type="nucleotide sequence ID" value="NZ_BAAAYO010000007.1"/>
</dbReference>
<dbReference type="SUPFAM" id="SSF110391">
    <property type="entry name" value="GlpP-like"/>
    <property type="match status" value="1"/>
</dbReference>
<protein>
    <recommendedName>
        <fullName evidence="1">Glycerol uptake operon antiterminator regulatory protein</fullName>
    </recommendedName>
</protein>
<keyword evidence="1" id="KW-0804">Transcription</keyword>
<keyword evidence="3" id="KW-1185">Reference proteome</keyword>
<organism evidence="2 3">
    <name type="scientific">Paenibacillus hodogayensis</name>
    <dbReference type="NCBI Taxonomy" id="279208"/>
    <lineage>
        <taxon>Bacteria</taxon>
        <taxon>Bacillati</taxon>
        <taxon>Bacillota</taxon>
        <taxon>Bacilli</taxon>
        <taxon>Bacillales</taxon>
        <taxon>Paenibacillaceae</taxon>
        <taxon>Paenibacillus</taxon>
    </lineage>
</organism>
<sequence>MTLLHRIGQKPIIAAIREPDDVQLAIESQVDHLFFMGGTVHDIIHAVRIAKKAGKGTFVHLDLIRGLSSTDKEAVSFIAEYVGADGIVSPKSHQIKEAKKIGLYGVLHLFVLDSLALENGLRLANSLLPDAIELMPGVVPKVIRQFADTLDRVPIIASGLIQTVEEAAESLQAGATCLSVSSKTLWNATFTDFPQIA</sequence>
<keyword evidence="1" id="KW-0694">RNA-binding</keyword>
<dbReference type="InterPro" id="IPR013785">
    <property type="entry name" value="Aldolase_TIM"/>
</dbReference>
<dbReference type="PANTHER" id="PTHR35787:SF1">
    <property type="entry name" value="GLYCEROL UPTAKE OPERON ANTITERMINATOR REGULATORY PROTEIN"/>
    <property type="match status" value="1"/>
</dbReference>
<dbReference type="Pfam" id="PF04309">
    <property type="entry name" value="G3P_antiterm"/>
    <property type="match status" value="1"/>
</dbReference>
<dbReference type="Proteomes" id="UP001589619">
    <property type="component" value="Unassembled WGS sequence"/>
</dbReference>